<dbReference type="InterPro" id="IPR037171">
    <property type="entry name" value="NagB/RpiA_transferase-like"/>
</dbReference>
<keyword evidence="6" id="KW-1185">Reference proteome</keyword>
<evidence type="ECO:0000256" key="2">
    <source>
        <dbReference type="ARBA" id="ARBA00022741"/>
    </source>
</evidence>
<evidence type="ECO:0000313" key="5">
    <source>
        <dbReference type="EMBL" id="AKK02681.1"/>
    </source>
</evidence>
<dbReference type="KEGG" id="cei:CEPID_04040"/>
<dbReference type="InterPro" id="IPR002698">
    <property type="entry name" value="FTHF_cligase"/>
</dbReference>
<evidence type="ECO:0000256" key="4">
    <source>
        <dbReference type="RuleBase" id="RU361279"/>
    </source>
</evidence>
<keyword evidence="4" id="KW-0479">Metal-binding</keyword>
<dbReference type="PANTHER" id="PTHR23407">
    <property type="entry name" value="ATPASE INHIBITOR/5-FORMYLTETRAHYDROFOLATE CYCLO-LIGASE"/>
    <property type="match status" value="1"/>
</dbReference>
<organism evidence="5 6">
    <name type="scientific">Corynebacterium epidermidicanis</name>
    <dbReference type="NCBI Taxonomy" id="1050174"/>
    <lineage>
        <taxon>Bacteria</taxon>
        <taxon>Bacillati</taxon>
        <taxon>Actinomycetota</taxon>
        <taxon>Actinomycetes</taxon>
        <taxon>Mycobacteriales</taxon>
        <taxon>Corynebacteriaceae</taxon>
        <taxon>Corynebacterium</taxon>
    </lineage>
</organism>
<dbReference type="InterPro" id="IPR024185">
    <property type="entry name" value="FTHF_cligase-like_sf"/>
</dbReference>
<dbReference type="Proteomes" id="UP000035368">
    <property type="component" value="Chromosome"/>
</dbReference>
<dbReference type="STRING" id="1050174.CEPID_04040"/>
<dbReference type="Gene3D" id="3.40.50.10420">
    <property type="entry name" value="NagB/RpiA/CoA transferase-like"/>
    <property type="match status" value="1"/>
</dbReference>
<proteinExistence type="inferred from homology"/>
<evidence type="ECO:0000256" key="1">
    <source>
        <dbReference type="ARBA" id="ARBA00010638"/>
    </source>
</evidence>
<accession>A0A0G3GNB0</accession>
<dbReference type="GO" id="GO:0009396">
    <property type="term" value="P:folic acid-containing compound biosynthetic process"/>
    <property type="evidence" value="ECO:0007669"/>
    <property type="project" value="TreeGrafter"/>
</dbReference>
<dbReference type="SUPFAM" id="SSF100950">
    <property type="entry name" value="NagB/RpiA/CoA transferase-like"/>
    <property type="match status" value="1"/>
</dbReference>
<comment type="cofactor">
    <cofactor evidence="4">
        <name>Mg(2+)</name>
        <dbReference type="ChEBI" id="CHEBI:18420"/>
    </cofactor>
</comment>
<sequence length="228" mass="24665">MLVNWKRHNFLAYRGAYNTLFSDTATITKVTVMPTVPSSPKSVLRRQLFDARAQRNPVSNEEANLAIQQHCLQLLADNSFRRVAAYIPVGTEPGGSDFAEVLRTAGVEVLVPRCLPQRQLEWAAYLSPDSLRLASFNLLEPTGSAIPDGLAGCDLIFVPALAVTREGYRLGKGGGFYDIALSQLPAPIPTASIVFDEEVLPTLPLEPHDAQCDAIISPAGILHVSGSI</sequence>
<dbReference type="Pfam" id="PF01812">
    <property type="entry name" value="5-FTHF_cyc-lig"/>
    <property type="match status" value="1"/>
</dbReference>
<name>A0A0G3GNB0_9CORY</name>
<comment type="similarity">
    <text evidence="1 4">Belongs to the 5-formyltetrahydrofolate cyclo-ligase family.</text>
</comment>
<keyword evidence="5" id="KW-0436">Ligase</keyword>
<dbReference type="GO" id="GO:0005524">
    <property type="term" value="F:ATP binding"/>
    <property type="evidence" value="ECO:0007669"/>
    <property type="project" value="UniProtKB-KW"/>
</dbReference>
<dbReference type="EMBL" id="CP011541">
    <property type="protein sequence ID" value="AKK02681.1"/>
    <property type="molecule type" value="Genomic_DNA"/>
</dbReference>
<dbReference type="PATRIC" id="fig|1050174.4.peg.819"/>
<dbReference type="GO" id="GO:0030272">
    <property type="term" value="F:5-formyltetrahydrofolate cyclo-ligase activity"/>
    <property type="evidence" value="ECO:0007669"/>
    <property type="project" value="UniProtKB-EC"/>
</dbReference>
<dbReference type="EC" id="6.3.3.2" evidence="4"/>
<dbReference type="GO" id="GO:0046872">
    <property type="term" value="F:metal ion binding"/>
    <property type="evidence" value="ECO:0007669"/>
    <property type="project" value="UniProtKB-KW"/>
</dbReference>
<evidence type="ECO:0000256" key="3">
    <source>
        <dbReference type="ARBA" id="ARBA00022840"/>
    </source>
</evidence>
<protein>
    <recommendedName>
        <fullName evidence="4">5-formyltetrahydrofolate cyclo-ligase</fullName>
        <ecNumber evidence="4">6.3.3.2</ecNumber>
    </recommendedName>
</protein>
<evidence type="ECO:0000313" key="6">
    <source>
        <dbReference type="Proteomes" id="UP000035368"/>
    </source>
</evidence>
<dbReference type="PANTHER" id="PTHR23407:SF1">
    <property type="entry name" value="5-FORMYLTETRAHYDROFOLATE CYCLO-LIGASE"/>
    <property type="match status" value="1"/>
</dbReference>
<gene>
    <name evidence="5" type="ORF">CEPID_04040</name>
</gene>
<dbReference type="GO" id="GO:0035999">
    <property type="term" value="P:tetrahydrofolate interconversion"/>
    <property type="evidence" value="ECO:0007669"/>
    <property type="project" value="TreeGrafter"/>
</dbReference>
<dbReference type="AlphaFoldDB" id="A0A0G3GNB0"/>
<reference evidence="5 6" key="1">
    <citation type="submission" date="2015-05" db="EMBL/GenBank/DDBJ databases">
        <title>Complete genome sequence of Corynebacterium epidermidicanis DSM 45586, isolated from the skin of a dog suffering from pruritus.</title>
        <authorList>
            <person name="Ruckert C."/>
            <person name="Albersmeier A."/>
            <person name="Winkler A."/>
            <person name="Tauch A."/>
        </authorList>
    </citation>
    <scope>NUCLEOTIDE SEQUENCE [LARGE SCALE GENOMIC DNA]</scope>
    <source>
        <strain evidence="5 6">DSM 45586</strain>
    </source>
</reference>
<keyword evidence="4" id="KW-0460">Magnesium</keyword>
<keyword evidence="2 4" id="KW-0547">Nucleotide-binding</keyword>
<keyword evidence="3 4" id="KW-0067">ATP-binding</keyword>
<comment type="catalytic activity">
    <reaction evidence="4">
        <text>(6S)-5-formyl-5,6,7,8-tetrahydrofolate + ATP = (6R)-5,10-methenyltetrahydrofolate + ADP + phosphate</text>
        <dbReference type="Rhea" id="RHEA:10488"/>
        <dbReference type="ChEBI" id="CHEBI:30616"/>
        <dbReference type="ChEBI" id="CHEBI:43474"/>
        <dbReference type="ChEBI" id="CHEBI:57455"/>
        <dbReference type="ChEBI" id="CHEBI:57457"/>
        <dbReference type="ChEBI" id="CHEBI:456216"/>
        <dbReference type="EC" id="6.3.3.2"/>
    </reaction>
</comment>
<dbReference type="NCBIfam" id="TIGR02727">
    <property type="entry name" value="MTHFS_bact"/>
    <property type="match status" value="1"/>
</dbReference>